<feature type="domain" description="Cytochrome c" evidence="6">
    <location>
        <begin position="65"/>
        <end position="140"/>
    </location>
</feature>
<dbReference type="PROSITE" id="PS51007">
    <property type="entry name" value="CYTC"/>
    <property type="match status" value="1"/>
</dbReference>
<dbReference type="Proteomes" id="UP000292347">
    <property type="component" value="Unassembled WGS sequence"/>
</dbReference>
<reference evidence="7 8" key="1">
    <citation type="submission" date="2019-01" db="EMBL/GenBank/DDBJ databases">
        <title>Sphingomonas mucosissima sp. nov. and Sphingomonas desiccabilis sp. nov., from biological soil crusts in the Colorado Plateau, USA.</title>
        <authorList>
            <person name="Zhu D."/>
        </authorList>
    </citation>
    <scope>NUCLEOTIDE SEQUENCE [LARGE SCALE GENOMIC DNA]</scope>
    <source>
        <strain evidence="7 8">CP1D</strain>
    </source>
</reference>
<dbReference type="InterPro" id="IPR009056">
    <property type="entry name" value="Cyt_c-like_dom"/>
</dbReference>
<name>A0A4Q2IQ09_9SPHN</name>
<evidence type="ECO:0000256" key="2">
    <source>
        <dbReference type="ARBA" id="ARBA00022723"/>
    </source>
</evidence>
<feature type="region of interest" description="Disordered" evidence="5">
    <location>
        <begin position="146"/>
        <end position="169"/>
    </location>
</feature>
<comment type="caution">
    <text evidence="7">The sequence shown here is derived from an EMBL/GenBank/DDBJ whole genome shotgun (WGS) entry which is preliminary data.</text>
</comment>
<keyword evidence="1 4" id="KW-0349">Heme</keyword>
<evidence type="ECO:0000313" key="7">
    <source>
        <dbReference type="EMBL" id="RXZ30252.1"/>
    </source>
</evidence>
<dbReference type="OrthoDB" id="9811281at2"/>
<dbReference type="AlphaFoldDB" id="A0A4Q2IQ09"/>
<evidence type="ECO:0000256" key="4">
    <source>
        <dbReference type="PROSITE-ProRule" id="PRU00433"/>
    </source>
</evidence>
<evidence type="ECO:0000256" key="1">
    <source>
        <dbReference type="ARBA" id="ARBA00022617"/>
    </source>
</evidence>
<gene>
    <name evidence="7" type="ORF">EO081_13660</name>
</gene>
<dbReference type="PROSITE" id="PS51257">
    <property type="entry name" value="PROKAR_LIPOPROTEIN"/>
    <property type="match status" value="1"/>
</dbReference>
<keyword evidence="8" id="KW-1185">Reference proteome</keyword>
<dbReference type="EMBL" id="SDPT01000003">
    <property type="protein sequence ID" value="RXZ30252.1"/>
    <property type="molecule type" value="Genomic_DNA"/>
</dbReference>
<organism evidence="7 8">
    <name type="scientific">Sphingomonas desiccabilis</name>
    <dbReference type="NCBI Taxonomy" id="429134"/>
    <lineage>
        <taxon>Bacteria</taxon>
        <taxon>Pseudomonadati</taxon>
        <taxon>Pseudomonadota</taxon>
        <taxon>Alphaproteobacteria</taxon>
        <taxon>Sphingomonadales</taxon>
        <taxon>Sphingomonadaceae</taxon>
        <taxon>Sphingomonas</taxon>
    </lineage>
</organism>
<sequence length="169" mass="18576">MLDRLFPIGKARRVPGNRSSSFLVLCAFALAGCSAESRTAGADLPQTPPTGAQDPRAARYERNAYQVAQGGRYFTWYGCGGCHGSDAAGALNLNGKLWAHGSDLDRVYRFIAEGHGDARYGERIPVEQLWQITAYVRTLPRLKPEKRRRQDVDQVGEAQGDNWTGPVLP</sequence>
<proteinExistence type="predicted"/>
<keyword evidence="2 4" id="KW-0479">Metal-binding</keyword>
<dbReference type="GO" id="GO:0020037">
    <property type="term" value="F:heme binding"/>
    <property type="evidence" value="ECO:0007669"/>
    <property type="project" value="InterPro"/>
</dbReference>
<protein>
    <recommendedName>
        <fullName evidence="6">Cytochrome c domain-containing protein</fullName>
    </recommendedName>
</protein>
<evidence type="ECO:0000256" key="5">
    <source>
        <dbReference type="SAM" id="MobiDB-lite"/>
    </source>
</evidence>
<evidence type="ECO:0000259" key="6">
    <source>
        <dbReference type="PROSITE" id="PS51007"/>
    </source>
</evidence>
<evidence type="ECO:0000313" key="8">
    <source>
        <dbReference type="Proteomes" id="UP000292347"/>
    </source>
</evidence>
<feature type="region of interest" description="Disordered" evidence="5">
    <location>
        <begin position="39"/>
        <end position="58"/>
    </location>
</feature>
<evidence type="ECO:0000256" key="3">
    <source>
        <dbReference type="ARBA" id="ARBA00023004"/>
    </source>
</evidence>
<accession>A0A4Q2IQ09</accession>
<dbReference type="GO" id="GO:0046872">
    <property type="term" value="F:metal ion binding"/>
    <property type="evidence" value="ECO:0007669"/>
    <property type="project" value="UniProtKB-KW"/>
</dbReference>
<dbReference type="SUPFAM" id="SSF46626">
    <property type="entry name" value="Cytochrome c"/>
    <property type="match status" value="1"/>
</dbReference>
<dbReference type="InterPro" id="IPR036909">
    <property type="entry name" value="Cyt_c-like_dom_sf"/>
</dbReference>
<keyword evidence="3 4" id="KW-0408">Iron</keyword>
<dbReference type="GO" id="GO:0009055">
    <property type="term" value="F:electron transfer activity"/>
    <property type="evidence" value="ECO:0007669"/>
    <property type="project" value="InterPro"/>
</dbReference>
<dbReference type="Gene3D" id="1.10.760.10">
    <property type="entry name" value="Cytochrome c-like domain"/>
    <property type="match status" value="1"/>
</dbReference>